<evidence type="ECO:0000256" key="1">
    <source>
        <dbReference type="SAM" id="MobiDB-lite"/>
    </source>
</evidence>
<dbReference type="EMBL" id="DS178427">
    <property type="protein sequence ID" value="EHS62997.1"/>
    <property type="molecule type" value="Genomic_DNA"/>
</dbReference>
<dbReference type="STRING" id="418459.H6QVI2"/>
<feature type="region of interest" description="Disordered" evidence="1">
    <location>
        <begin position="411"/>
        <end position="495"/>
    </location>
</feature>
<feature type="compositionally biased region" description="Basic and acidic residues" evidence="1">
    <location>
        <begin position="414"/>
        <end position="462"/>
    </location>
</feature>
<dbReference type="PANTHER" id="PTHR45023:SF4">
    <property type="entry name" value="GLYCINE-RICH PROTEIN-RELATED"/>
    <property type="match status" value="1"/>
</dbReference>
<protein>
    <recommendedName>
        <fullName evidence="2">No apical meristem-associated C-terminal domain-containing protein</fullName>
    </recommendedName>
</protein>
<proteinExistence type="predicted"/>
<keyword evidence="4" id="KW-1185">Reference proteome</keyword>
<feature type="region of interest" description="Disordered" evidence="1">
    <location>
        <begin position="104"/>
        <end position="176"/>
    </location>
</feature>
<dbReference type="VEuPathDB" id="FungiDB:PGTG_22750"/>
<name>H6QVI2_PUCGT</name>
<dbReference type="InterPro" id="IPR029466">
    <property type="entry name" value="NAM-associated_C"/>
</dbReference>
<dbReference type="HOGENOM" id="CLU_551108_0_0_1"/>
<evidence type="ECO:0000313" key="3">
    <source>
        <dbReference type="EMBL" id="EHS62997.1"/>
    </source>
</evidence>
<dbReference type="RefSeq" id="XP_003888482.1">
    <property type="nucleotide sequence ID" value="XM_003888433.1"/>
</dbReference>
<gene>
    <name evidence="3" type="ORF">PGTG_22750</name>
</gene>
<feature type="compositionally biased region" description="Polar residues" evidence="1">
    <location>
        <begin position="145"/>
        <end position="163"/>
    </location>
</feature>
<dbReference type="AlphaFoldDB" id="H6QVI2"/>
<dbReference type="PANTHER" id="PTHR45023">
    <property type="match status" value="1"/>
</dbReference>
<evidence type="ECO:0000259" key="2">
    <source>
        <dbReference type="Pfam" id="PF14303"/>
    </source>
</evidence>
<dbReference type="Pfam" id="PF14303">
    <property type="entry name" value="NAM-associated"/>
    <property type="match status" value="1"/>
</dbReference>
<feature type="region of interest" description="Disordered" evidence="1">
    <location>
        <begin position="292"/>
        <end position="331"/>
    </location>
</feature>
<dbReference type="KEGG" id="pgr:PGTG_22750"/>
<dbReference type="GeneID" id="13540978"/>
<dbReference type="InParanoid" id="H6QVI2"/>
<feature type="compositionally biased region" description="Polar residues" evidence="1">
    <location>
        <begin position="307"/>
        <end position="326"/>
    </location>
</feature>
<evidence type="ECO:0000313" key="4">
    <source>
        <dbReference type="Proteomes" id="UP000008783"/>
    </source>
</evidence>
<reference evidence="4" key="1">
    <citation type="journal article" date="2011" name="Proc. Natl. Acad. Sci. U.S.A.">
        <title>Obligate biotrophy features unraveled by the genomic analysis of rust fungi.</title>
        <authorList>
            <person name="Duplessis S."/>
            <person name="Cuomo C.A."/>
            <person name="Lin Y.-C."/>
            <person name="Aerts A."/>
            <person name="Tisserant E."/>
            <person name="Veneault-Fourrey C."/>
            <person name="Joly D.L."/>
            <person name="Hacquard S."/>
            <person name="Amselem J."/>
            <person name="Cantarel B.L."/>
            <person name="Chiu R."/>
            <person name="Coutinho P.M."/>
            <person name="Feau N."/>
            <person name="Field M."/>
            <person name="Frey P."/>
            <person name="Gelhaye E."/>
            <person name="Goldberg J."/>
            <person name="Grabherr M.G."/>
            <person name="Kodira C.D."/>
            <person name="Kohler A."/>
            <person name="Kuees U."/>
            <person name="Lindquist E.A."/>
            <person name="Lucas S.M."/>
            <person name="Mago R."/>
            <person name="Mauceli E."/>
            <person name="Morin E."/>
            <person name="Murat C."/>
            <person name="Pangilinan J.L."/>
            <person name="Park R."/>
            <person name="Pearson M."/>
            <person name="Quesneville H."/>
            <person name="Rouhier N."/>
            <person name="Sakthikumar S."/>
            <person name="Salamov A.A."/>
            <person name="Schmutz J."/>
            <person name="Selles B."/>
            <person name="Shapiro H."/>
            <person name="Tanguay P."/>
            <person name="Tuskan G.A."/>
            <person name="Henrissat B."/>
            <person name="Van de Peer Y."/>
            <person name="Rouze P."/>
            <person name="Ellis J.G."/>
            <person name="Dodds P.N."/>
            <person name="Schein J.E."/>
            <person name="Zhong S."/>
            <person name="Hamelin R.C."/>
            <person name="Grigoriev I.V."/>
            <person name="Szabo L.J."/>
            <person name="Martin F."/>
        </authorList>
    </citation>
    <scope>NUCLEOTIDE SEQUENCE [LARGE SCALE GENOMIC DNA]</scope>
    <source>
        <strain evidence="4">CRL 75-36-700-3 / race SCCL</strain>
    </source>
</reference>
<feature type="compositionally biased region" description="Acidic residues" evidence="1">
    <location>
        <begin position="463"/>
        <end position="495"/>
    </location>
</feature>
<feature type="domain" description="No apical meristem-associated C-terminal" evidence="2">
    <location>
        <begin position="276"/>
        <end position="423"/>
    </location>
</feature>
<sequence>MAPRVMQGSNGKMVFLGAEMFNLPKLFQATQALTPFWPAFLQVPPFDDSRKVVKLDVDFPLRKPAGYTKFICKLKQNFGSGLTVLSISNGAAIARPGTKFDGPRWSLCSNGPAKQPATHPQWLSNPRPPATFGSPIPSRNPPLVHSSTYSTSQIPPTSPTQAPHSFKPNGHPDSDRDAIVGRGQKATTFWERIHKNYIKLVKEHNTDKKNSTGFKELPLRLVGGVECCWGLILKALNKFSGCYSTVECRLQSGKTRADILTEAKELYKTTVGSTINLYHCWGILKDAPKWQANQQENAGRSKKAKEPSTSQTPTNLPSSTPRTSSPAVIDLDEDESDLSRLVLGSVRLEGNKAAKRKRAEESSIEKMVALQKDLVQISRDRLSSMKSATQSTLDDKTRAYYQKKKRAIIACDLQEEKENEEREKKEKEEKEKKEKEQKERKEREEKERKEKEEKERRGRERAEEDEDKEEETEEERNDEDDVEEEDVTGEEEVEA</sequence>
<dbReference type="Proteomes" id="UP000008783">
    <property type="component" value="Unassembled WGS sequence"/>
</dbReference>
<organism evidence="3 4">
    <name type="scientific">Puccinia graminis f. sp. tritici (strain CRL 75-36-700-3 / race SCCL)</name>
    <name type="common">Black stem rust fungus</name>
    <dbReference type="NCBI Taxonomy" id="418459"/>
    <lineage>
        <taxon>Eukaryota</taxon>
        <taxon>Fungi</taxon>
        <taxon>Dikarya</taxon>
        <taxon>Basidiomycota</taxon>
        <taxon>Pucciniomycotina</taxon>
        <taxon>Pucciniomycetes</taxon>
        <taxon>Pucciniales</taxon>
        <taxon>Pucciniaceae</taxon>
        <taxon>Puccinia</taxon>
    </lineage>
</organism>
<dbReference type="OrthoDB" id="10676830at2759"/>
<accession>H6QVI2</accession>